<protein>
    <submittedName>
        <fullName evidence="2">Uncharacterized protein</fullName>
    </submittedName>
</protein>
<feature type="transmembrane region" description="Helical" evidence="1">
    <location>
        <begin position="204"/>
        <end position="222"/>
    </location>
</feature>
<dbReference type="RefSeq" id="WP_013616003.1">
    <property type="nucleotide sequence ID" value="NC_015163.1"/>
</dbReference>
<geneLocation type="plasmid" evidence="2 3">
    <name>pDEIPR04</name>
</geneLocation>
<gene>
    <name evidence="2" type="ordered locus">Deipr_2647</name>
</gene>
<keyword evidence="1" id="KW-1133">Transmembrane helix</keyword>
<feature type="transmembrane region" description="Helical" evidence="1">
    <location>
        <begin position="228"/>
        <end position="251"/>
    </location>
</feature>
<keyword evidence="1" id="KW-0812">Transmembrane</keyword>
<keyword evidence="1" id="KW-0472">Membrane</keyword>
<sequence length="261" mass="27285">MTLPTHLTLLMTLRAWWQQGKSVSWLSLLAGLVLGGGTLLVRGGVNGVPDELPAAVMGLANVTAQGQLLEVNTFMVAMSPVLLSLLCALLATVITPSIVSEDVRGGILETLLTTPLGRARIFRAYLGAAILLTLLCWGLCGTALAVTWALLDGVLPLHLELSTSLLWILAALPLSMTFWSTSVMVCASLLYPASLDASAGVNGGPARLLALGPAILLLPAVVTASQFLWPLLAGSLLLSGLAATLVLWITAKRFKTTAVLE</sequence>
<accession>F0RR49</accession>
<keyword evidence="2" id="KW-0614">Plasmid</keyword>
<evidence type="ECO:0000313" key="2">
    <source>
        <dbReference type="EMBL" id="ADY27758.1"/>
    </source>
</evidence>
<keyword evidence="3" id="KW-1185">Reference proteome</keyword>
<feature type="transmembrane region" description="Helical" evidence="1">
    <location>
        <begin position="23"/>
        <end position="41"/>
    </location>
</feature>
<dbReference type="EMBL" id="CP002540">
    <property type="protein sequence ID" value="ADY27758.1"/>
    <property type="molecule type" value="Genomic_DNA"/>
</dbReference>
<reference evidence="2 3" key="2">
    <citation type="journal article" date="2012" name="Stand. Genomic Sci.">
        <title>Complete genome sequence of the orange-red pigmented, radioresistant Deinococcus proteolyticus type strain (MRP(T)).</title>
        <authorList>
            <person name="Copeland A."/>
            <person name="Zeytun A."/>
            <person name="Yassawong M."/>
            <person name="Nolan M."/>
            <person name="Lucas S."/>
            <person name="Hammon N."/>
            <person name="Deshpande S."/>
            <person name="Cheng J.F."/>
            <person name="Han C."/>
            <person name="Tapia R."/>
            <person name="Goodwin L.A."/>
            <person name="Pitluck S."/>
            <person name="Mavromatis K."/>
            <person name="Liolios K."/>
            <person name="Pagani I."/>
            <person name="Ivanova N."/>
            <person name="Mikhailova N."/>
            <person name="Pati A."/>
            <person name="Chen A."/>
            <person name="Palaniappan K."/>
            <person name="Land M."/>
            <person name="Hauser L."/>
            <person name="Jeffries C.D."/>
            <person name="Brambilla E.M."/>
            <person name="Rohde M."/>
            <person name="Sikorski J."/>
            <person name="Pukall R."/>
            <person name="Goker M."/>
            <person name="Detter J.C."/>
            <person name="Woyke T."/>
            <person name="Bristow J."/>
            <person name="Eisen J.A."/>
            <person name="Markowitz V."/>
            <person name="Hugenholtz P."/>
            <person name="Kyrpides N.C."/>
            <person name="Klenk H.P."/>
            <person name="Lapidus A."/>
        </authorList>
    </citation>
    <scope>NUCLEOTIDE SEQUENCE [LARGE SCALE GENOMIC DNA]</scope>
    <source>
        <strain evidence="3">ATCC 35074 / DSM 20540 / JCM 6276 / NBRC 101906 / NCIMB 13154 / VKM Ac-1939 / CCM 2703 / MRP</strain>
        <plasmid evidence="3">Plasmid pDEIPR04</plasmid>
    </source>
</reference>
<reference evidence="3" key="1">
    <citation type="submission" date="2011-02" db="EMBL/GenBank/DDBJ databases">
        <title>The complete sequence of plasmid4 of Deinococcus proteolyticus DSM 20540.</title>
        <authorList>
            <consortium name="US DOE Joint Genome Institute (JGI-PGF)"/>
            <person name="Lucas S."/>
            <person name="Copeland A."/>
            <person name="Lapidus A."/>
            <person name="Bruce D."/>
            <person name="Goodwin L."/>
            <person name="Pitluck S."/>
            <person name="Kyrpides N."/>
            <person name="Mavromatis K."/>
            <person name="Pagani I."/>
            <person name="Ivanova N."/>
            <person name="Ovchinnikova G."/>
            <person name="Zeytun A."/>
            <person name="Detter J.C."/>
            <person name="Han C."/>
            <person name="Land M."/>
            <person name="Hauser L."/>
            <person name="Markowitz V."/>
            <person name="Cheng J.-F."/>
            <person name="Hugenholtz P."/>
            <person name="Woyke T."/>
            <person name="Wu D."/>
            <person name="Pukall R."/>
            <person name="Steenblock K."/>
            <person name="Brambilla E."/>
            <person name="Klenk H.-P."/>
            <person name="Eisen J.A."/>
        </authorList>
    </citation>
    <scope>NUCLEOTIDE SEQUENCE [LARGE SCALE GENOMIC DNA]</scope>
    <source>
        <strain evidence="3">ATCC 35074 / DSM 20540 / JCM 6276 / NBRC 101906 / NCIMB 13154 / VKM Ac-1939 / CCM 2703 / MRP</strain>
        <plasmid evidence="3">Plasmid pDEIPR04</plasmid>
    </source>
</reference>
<evidence type="ECO:0000313" key="3">
    <source>
        <dbReference type="Proteomes" id="UP000007718"/>
    </source>
</evidence>
<dbReference type="KEGG" id="dpt:Deipr_2647"/>
<proteinExistence type="predicted"/>
<name>F0RR49_DEIPM</name>
<dbReference type="OrthoDB" id="4405472at2"/>
<dbReference type="Proteomes" id="UP000007718">
    <property type="component" value="Plasmid pDEIPR04"/>
</dbReference>
<feature type="transmembrane region" description="Helical" evidence="1">
    <location>
        <begin position="124"/>
        <end position="151"/>
    </location>
</feature>
<organism evidence="2 3">
    <name type="scientific">Deinococcus proteolyticus (strain ATCC 35074 / DSM 20540 / JCM 6276 / NBRC 101906 / NCIMB 13154 / VKM Ac-1939 / CCM 2703 / MRP)</name>
    <dbReference type="NCBI Taxonomy" id="693977"/>
    <lineage>
        <taxon>Bacteria</taxon>
        <taxon>Thermotogati</taxon>
        <taxon>Deinococcota</taxon>
        <taxon>Deinococci</taxon>
        <taxon>Deinococcales</taxon>
        <taxon>Deinococcaceae</taxon>
        <taxon>Deinococcus</taxon>
    </lineage>
</organism>
<feature type="transmembrane region" description="Helical" evidence="1">
    <location>
        <begin position="166"/>
        <end position="192"/>
    </location>
</feature>
<dbReference type="AlphaFoldDB" id="F0RR49"/>
<dbReference type="HOGENOM" id="CLU_1048531_0_0_0"/>
<feature type="transmembrane region" description="Helical" evidence="1">
    <location>
        <begin position="74"/>
        <end position="94"/>
    </location>
</feature>
<evidence type="ECO:0000256" key="1">
    <source>
        <dbReference type="SAM" id="Phobius"/>
    </source>
</evidence>